<keyword evidence="1" id="KW-0472">Membrane</keyword>
<evidence type="ECO:0000313" key="3">
    <source>
        <dbReference type="EMBL" id="GGK53666.1"/>
    </source>
</evidence>
<proteinExistence type="predicted"/>
<feature type="transmembrane region" description="Helical" evidence="1">
    <location>
        <begin position="359"/>
        <end position="381"/>
    </location>
</feature>
<keyword evidence="4" id="KW-1185">Reference proteome</keyword>
<dbReference type="AlphaFoldDB" id="A0A917QJN2"/>
<feature type="transmembrane region" description="Helical" evidence="1">
    <location>
        <begin position="54"/>
        <end position="74"/>
    </location>
</feature>
<feature type="transmembrane region" description="Helical" evidence="1">
    <location>
        <begin position="472"/>
        <end position="490"/>
    </location>
</feature>
<feature type="transmembrane region" description="Helical" evidence="1">
    <location>
        <begin position="111"/>
        <end position="133"/>
    </location>
</feature>
<reference evidence="3 4" key="1">
    <citation type="journal article" date="2014" name="Int. J. Syst. Evol. Microbiol.">
        <title>Complete genome sequence of Corynebacterium casei LMG S-19264T (=DSM 44701T), isolated from a smear-ripened cheese.</title>
        <authorList>
            <consortium name="US DOE Joint Genome Institute (JGI-PGF)"/>
            <person name="Walter F."/>
            <person name="Albersmeier A."/>
            <person name="Kalinowski J."/>
            <person name="Ruckert C."/>
        </authorList>
    </citation>
    <scope>NUCLEOTIDE SEQUENCE [LARGE SCALE GENOMIC DNA]</scope>
    <source>
        <strain evidence="3 4">CGMCC 1.9161</strain>
    </source>
</reference>
<organism evidence="3 4">
    <name type="scientific">Salinarimonas ramus</name>
    <dbReference type="NCBI Taxonomy" id="690164"/>
    <lineage>
        <taxon>Bacteria</taxon>
        <taxon>Pseudomonadati</taxon>
        <taxon>Pseudomonadota</taxon>
        <taxon>Alphaproteobacteria</taxon>
        <taxon>Hyphomicrobiales</taxon>
        <taxon>Salinarimonadaceae</taxon>
        <taxon>Salinarimonas</taxon>
    </lineage>
</organism>
<dbReference type="Proteomes" id="UP000600449">
    <property type="component" value="Unassembled WGS sequence"/>
</dbReference>
<comment type="caution">
    <text evidence="3">The sequence shown here is derived from an EMBL/GenBank/DDBJ whole genome shotgun (WGS) entry which is preliminary data.</text>
</comment>
<feature type="transmembrane region" description="Helical" evidence="1">
    <location>
        <begin position="319"/>
        <end position="339"/>
    </location>
</feature>
<accession>A0A917QJN2</accession>
<evidence type="ECO:0000259" key="2">
    <source>
        <dbReference type="Pfam" id="PF01970"/>
    </source>
</evidence>
<gene>
    <name evidence="3" type="ORF">GCM10011322_45580</name>
</gene>
<name>A0A917QJN2_9HYPH</name>
<dbReference type="Pfam" id="PF01970">
    <property type="entry name" value="TctA"/>
    <property type="match status" value="1"/>
</dbReference>
<sequence length="511" mass="51834">MIDTVAFAGALDLLASTPSAWLVVVPGLVIGVIFGAIPGLSISIAMAVFLPATLYMDFLTAILFLTAIFTGGGFGGAIPAILINIPGTSSAVASAFDGFPMSVAGRHGEALGAGLAASVVGTLVGYLLLLFTVDFVAEWVLRLGPTELLVVAIWGLTLIAVLNTASVAKGVAAGIVGLLFSTIGFSDAGQMRGTFGSMYLLDGIPPIAALIGLFAASELFGLVGRDYIVEERAHRVVRLSAILGGIRLALGKPVDLMRGGFIGAGIGMVPGVGSSVANLASYAIAKRRDKDPSRFGKGAPEGVIASEAANSSSEGGSMITLLALGLPGGAGTAILLGAFAMHNVTGGPRFIAENGDVVYALILGNMAQAFLLLLVGTALVFAAGTIVKVPLRLLTPVVMVLSIVGAYAITGNMVGPITVVAGGVLGWAMRRYGYPVAAAVVGLLVGDMAEGELVRSYQITGGDPSFVLDRPITLVLIALLLLSLVPRLLASVRRRARKGAAATAGASPDRG</sequence>
<keyword evidence="1" id="KW-0812">Transmembrane</keyword>
<feature type="transmembrane region" description="Helical" evidence="1">
    <location>
        <begin position="260"/>
        <end position="285"/>
    </location>
</feature>
<dbReference type="PANTHER" id="PTHR35342">
    <property type="entry name" value="TRICARBOXYLIC TRANSPORT PROTEIN"/>
    <property type="match status" value="1"/>
</dbReference>
<dbReference type="InterPro" id="IPR002823">
    <property type="entry name" value="DUF112_TM"/>
</dbReference>
<feature type="transmembrane region" description="Helical" evidence="1">
    <location>
        <begin position="139"/>
        <end position="160"/>
    </location>
</feature>
<feature type="transmembrane region" description="Helical" evidence="1">
    <location>
        <begin position="167"/>
        <end position="186"/>
    </location>
</feature>
<protein>
    <submittedName>
        <fullName evidence="3">C4-dicarboxylate ABC transporter permease</fullName>
    </submittedName>
</protein>
<feature type="domain" description="DUF112" evidence="2">
    <location>
        <begin position="22"/>
        <end position="440"/>
    </location>
</feature>
<dbReference type="PANTHER" id="PTHR35342:SF5">
    <property type="entry name" value="TRICARBOXYLIC TRANSPORT PROTEIN"/>
    <property type="match status" value="1"/>
</dbReference>
<dbReference type="RefSeq" id="WP_188915581.1">
    <property type="nucleotide sequence ID" value="NZ_BMMF01000017.1"/>
</dbReference>
<evidence type="ECO:0000313" key="4">
    <source>
        <dbReference type="Proteomes" id="UP000600449"/>
    </source>
</evidence>
<keyword evidence="1" id="KW-1133">Transmembrane helix</keyword>
<evidence type="ECO:0000256" key="1">
    <source>
        <dbReference type="SAM" id="Phobius"/>
    </source>
</evidence>
<feature type="transmembrane region" description="Helical" evidence="1">
    <location>
        <begin position="206"/>
        <end position="224"/>
    </location>
</feature>
<feature type="transmembrane region" description="Helical" evidence="1">
    <location>
        <begin position="80"/>
        <end position="99"/>
    </location>
</feature>
<feature type="transmembrane region" description="Helical" evidence="1">
    <location>
        <begin position="20"/>
        <end position="42"/>
    </location>
</feature>
<dbReference type="EMBL" id="BMMF01000017">
    <property type="protein sequence ID" value="GGK53666.1"/>
    <property type="molecule type" value="Genomic_DNA"/>
</dbReference>